<feature type="domain" description="CBS" evidence="3">
    <location>
        <begin position="81"/>
        <end position="138"/>
    </location>
</feature>
<dbReference type="STRING" id="1123382.SAMN02745221_01875"/>
<dbReference type="InterPro" id="IPR002912">
    <property type="entry name" value="ACT_dom"/>
</dbReference>
<reference evidence="6" key="1">
    <citation type="submission" date="2016-11" db="EMBL/GenBank/DDBJ databases">
        <authorList>
            <person name="Varghese N."/>
            <person name="Submissions S."/>
        </authorList>
    </citation>
    <scope>NUCLEOTIDE SEQUENCE [LARGE SCALE GENOMIC DNA]</scope>
    <source>
        <strain evidence="6">DSM 11003</strain>
    </source>
</reference>
<dbReference type="SMART" id="SM00116">
    <property type="entry name" value="CBS"/>
    <property type="match status" value="2"/>
</dbReference>
<dbReference type="OrthoDB" id="9790355at2"/>
<dbReference type="Proteomes" id="UP000242329">
    <property type="component" value="Unassembled WGS sequence"/>
</dbReference>
<dbReference type="AlphaFoldDB" id="A0A1M5QW97"/>
<evidence type="ECO:0000256" key="2">
    <source>
        <dbReference type="PROSITE-ProRule" id="PRU00703"/>
    </source>
</evidence>
<dbReference type="InterPro" id="IPR051257">
    <property type="entry name" value="Diverse_CBS-Domain"/>
</dbReference>
<dbReference type="InterPro" id="IPR046342">
    <property type="entry name" value="CBS_dom_sf"/>
</dbReference>
<dbReference type="Gene3D" id="3.30.70.260">
    <property type="match status" value="1"/>
</dbReference>
<evidence type="ECO:0000259" key="4">
    <source>
        <dbReference type="PROSITE" id="PS51671"/>
    </source>
</evidence>
<dbReference type="InterPro" id="IPR045865">
    <property type="entry name" value="ACT-like_dom_sf"/>
</dbReference>
<dbReference type="Pfam" id="PF00571">
    <property type="entry name" value="CBS"/>
    <property type="match status" value="2"/>
</dbReference>
<dbReference type="InterPro" id="IPR000644">
    <property type="entry name" value="CBS_dom"/>
</dbReference>
<dbReference type="Pfam" id="PF01842">
    <property type="entry name" value="ACT"/>
    <property type="match status" value="1"/>
</dbReference>
<feature type="domain" description="CBS" evidence="3">
    <location>
        <begin position="7"/>
        <end position="62"/>
    </location>
</feature>
<dbReference type="SUPFAM" id="SSF54631">
    <property type="entry name" value="CBS-domain pair"/>
    <property type="match status" value="1"/>
</dbReference>
<evidence type="ECO:0000256" key="1">
    <source>
        <dbReference type="ARBA" id="ARBA00023122"/>
    </source>
</evidence>
<dbReference type="PANTHER" id="PTHR43080">
    <property type="entry name" value="CBS DOMAIN-CONTAINING PROTEIN CBSX3, MITOCHONDRIAL"/>
    <property type="match status" value="1"/>
</dbReference>
<gene>
    <name evidence="5" type="ORF">SAMN02745221_01875</name>
</gene>
<keyword evidence="6" id="KW-1185">Reference proteome</keyword>
<dbReference type="SUPFAM" id="SSF55021">
    <property type="entry name" value="ACT-like"/>
    <property type="match status" value="1"/>
</dbReference>
<protein>
    <submittedName>
        <fullName evidence="5">Acetoin utilization protein AcuB</fullName>
    </submittedName>
</protein>
<organism evidence="5 6">
    <name type="scientific">Thermosyntropha lipolytica DSM 11003</name>
    <dbReference type="NCBI Taxonomy" id="1123382"/>
    <lineage>
        <taxon>Bacteria</taxon>
        <taxon>Bacillati</taxon>
        <taxon>Bacillota</taxon>
        <taxon>Clostridia</taxon>
        <taxon>Eubacteriales</taxon>
        <taxon>Syntrophomonadaceae</taxon>
        <taxon>Thermosyntropha</taxon>
    </lineage>
</organism>
<evidence type="ECO:0000313" key="6">
    <source>
        <dbReference type="Proteomes" id="UP000242329"/>
    </source>
</evidence>
<dbReference type="PANTHER" id="PTHR43080:SF2">
    <property type="entry name" value="CBS DOMAIN-CONTAINING PROTEIN"/>
    <property type="match status" value="1"/>
</dbReference>
<sequence>MKVKDKMTTRVITVEMESSVNDAFRLMKENNIRRLPVMDHGRLVGIITLSDLNHAMPSSATSLSIHELNYILAKTKIKDIMPKKQKLVTVDAESYIERAAKLMREHTISGLPVVENGELVGIITETDIFDAFIEILGVNKPHTRIDIFIENKPGILADITAVFGQRKINILNTVVYYDKVRDLYKAIIRVEALDCEEAIEELKKKGYPIESVIVRPEV</sequence>
<evidence type="ECO:0000313" key="5">
    <source>
        <dbReference type="EMBL" id="SHH18424.1"/>
    </source>
</evidence>
<dbReference type="PROSITE" id="PS51371">
    <property type="entry name" value="CBS"/>
    <property type="match status" value="2"/>
</dbReference>
<keyword evidence="1 2" id="KW-0129">CBS domain</keyword>
<dbReference type="EMBL" id="FQWY01000039">
    <property type="protein sequence ID" value="SHH18424.1"/>
    <property type="molecule type" value="Genomic_DNA"/>
</dbReference>
<feature type="domain" description="ACT" evidence="4">
    <location>
        <begin position="144"/>
        <end position="218"/>
    </location>
</feature>
<dbReference type="CDD" id="cd04584">
    <property type="entry name" value="CBS_pair_AcuB_like"/>
    <property type="match status" value="1"/>
</dbReference>
<dbReference type="PROSITE" id="PS51671">
    <property type="entry name" value="ACT"/>
    <property type="match status" value="1"/>
</dbReference>
<accession>A0A1M5QW97</accession>
<dbReference type="Gene3D" id="3.10.580.10">
    <property type="entry name" value="CBS-domain"/>
    <property type="match status" value="1"/>
</dbReference>
<name>A0A1M5QW97_9FIRM</name>
<proteinExistence type="predicted"/>
<evidence type="ECO:0000259" key="3">
    <source>
        <dbReference type="PROSITE" id="PS51371"/>
    </source>
</evidence>
<dbReference type="RefSeq" id="WP_073093186.1">
    <property type="nucleotide sequence ID" value="NZ_FQWY01000039.1"/>
</dbReference>